<dbReference type="AlphaFoldDB" id="A0A3P8DF03"/>
<evidence type="ECO:0000313" key="3">
    <source>
        <dbReference type="EMBL" id="VDP30035.1"/>
    </source>
</evidence>
<protein>
    <submittedName>
        <fullName evidence="3">Uncharacterized protein</fullName>
    </submittedName>
</protein>
<evidence type="ECO:0000256" key="1">
    <source>
        <dbReference type="SAM" id="MobiDB-lite"/>
    </source>
</evidence>
<keyword evidence="2" id="KW-0472">Membrane</keyword>
<dbReference type="OrthoDB" id="5869255at2759"/>
<keyword evidence="2" id="KW-1133">Transmembrane helix</keyword>
<name>A0A3P8DF03_HELPZ</name>
<reference evidence="3" key="1">
    <citation type="submission" date="2018-11" db="EMBL/GenBank/DDBJ databases">
        <authorList>
            <consortium name="Pathogen Informatics"/>
        </authorList>
    </citation>
    <scope>NUCLEOTIDE SEQUENCE [LARGE SCALE GENOMIC DNA]</scope>
</reference>
<organism evidence="3">
    <name type="scientific">Heligmosomoides polygyrus</name>
    <name type="common">Parasitic roundworm</name>
    <dbReference type="NCBI Taxonomy" id="6339"/>
    <lineage>
        <taxon>Eukaryota</taxon>
        <taxon>Metazoa</taxon>
        <taxon>Ecdysozoa</taxon>
        <taxon>Nematoda</taxon>
        <taxon>Chromadorea</taxon>
        <taxon>Rhabditida</taxon>
        <taxon>Rhabditina</taxon>
        <taxon>Rhabditomorpha</taxon>
        <taxon>Strongyloidea</taxon>
        <taxon>Heligmosomidae</taxon>
        <taxon>Heligmosomoides</taxon>
    </lineage>
</organism>
<dbReference type="EMBL" id="UZAH01033609">
    <property type="protein sequence ID" value="VDP30035.1"/>
    <property type="molecule type" value="Genomic_DNA"/>
</dbReference>
<proteinExistence type="predicted"/>
<evidence type="ECO:0000256" key="2">
    <source>
        <dbReference type="SAM" id="Phobius"/>
    </source>
</evidence>
<keyword evidence="2" id="KW-0812">Transmembrane</keyword>
<sequence>MFSAFGSNLTRCETCANVTVKPPTTRLPTRVIPTFPAASTTVTELIPPYVATIRPSSGAILQTTLSATSTSTTTEAPLSTVRITPEQAVQTTAATATAVPFTSQLPTLNISDASTIGTPSTEPTTSTASSTSAVGMGSTSDQFVIGQFSVSSEEPIAVTRPGISAVPGEGTALETPSTAPNVSVPQGPFTTPSIISSTPRNGTEELYPTPSSLPLTSAGGGGGSWNTETLFPTPPPHVVPERVPPSVLILKMKVPSNIDLETFDLRGNLTAALSNIVRESVRRVKRMKRSLPEDHNGQLVKVHRIEPHNNAMNVLFSVNETEVDSYIVEKDLYSLDLNYLRHFISFPVLSTISKADMNTVLNFVAIGLLALTLSVTFICVVFRTVLKDIAKSAAFQFLSARIPRAVRKRIRKPPFPVVVDHRTLFLKDAASKL</sequence>
<gene>
    <name evidence="3" type="ORF">HPBE_LOCUS22055</name>
</gene>
<feature type="transmembrane region" description="Helical" evidence="2">
    <location>
        <begin position="360"/>
        <end position="382"/>
    </location>
</feature>
<accession>A0A3P8DF03</accession>
<feature type="region of interest" description="Disordered" evidence="1">
    <location>
        <begin position="114"/>
        <end position="135"/>
    </location>
</feature>